<keyword evidence="2" id="KW-1185">Reference proteome</keyword>
<dbReference type="Pfam" id="PF11116">
    <property type="entry name" value="DUF2624"/>
    <property type="match status" value="1"/>
</dbReference>
<dbReference type="Proteomes" id="UP001335737">
    <property type="component" value="Unassembled WGS sequence"/>
</dbReference>
<comment type="caution">
    <text evidence="1">The sequence shown here is derived from an EMBL/GenBank/DDBJ whole genome shotgun (WGS) entry which is preliminary data.</text>
</comment>
<evidence type="ECO:0000313" key="2">
    <source>
        <dbReference type="Proteomes" id="UP001335737"/>
    </source>
</evidence>
<protein>
    <submittedName>
        <fullName evidence="1">DUF2624 domain-containing protein</fullName>
    </submittedName>
</protein>
<sequence>MSTFIKDLITKKLKQLTPGELLHYGKQYGFKLTQEEAQQITTYLKNNRVDPFNTGGRKIMLKELAKITDVETAKKAQKLFDKLIKSYGLDHLFN</sequence>
<reference evidence="1 2" key="1">
    <citation type="journal article" date="2024" name="Int. J. Syst. Evol. Microbiol.">
        <title>Virgibacillus tibetensis sp. nov., isolated from salt lake on the Tibetan Plateau of China.</title>
        <authorList>
            <person name="Phurbu D."/>
            <person name="Liu Z.-X."/>
            <person name="Wang R."/>
            <person name="Zheng Y.-Y."/>
            <person name="Liu H.-C."/>
            <person name="Zhou Y.-G."/>
            <person name="Yu Y.-J."/>
            <person name="Li A.-H."/>
        </authorList>
    </citation>
    <scope>NUCLEOTIDE SEQUENCE [LARGE SCALE GENOMIC DNA]</scope>
    <source>
        <strain evidence="1 2">C22-A2</strain>
    </source>
</reference>
<organism evidence="1 2">
    <name type="scientific">Virgibacillus tibetensis</name>
    <dbReference type="NCBI Taxonomy" id="3042313"/>
    <lineage>
        <taxon>Bacteria</taxon>
        <taxon>Bacillati</taxon>
        <taxon>Bacillota</taxon>
        <taxon>Bacilli</taxon>
        <taxon>Bacillales</taxon>
        <taxon>Bacillaceae</taxon>
        <taxon>Virgibacillus</taxon>
    </lineage>
</organism>
<evidence type="ECO:0000313" key="1">
    <source>
        <dbReference type="EMBL" id="MEC5422238.1"/>
    </source>
</evidence>
<dbReference type="InterPro" id="IPR020277">
    <property type="entry name" value="DUF2624"/>
</dbReference>
<proteinExistence type="predicted"/>
<gene>
    <name evidence="1" type="ORF">QGM71_01860</name>
</gene>
<dbReference type="RefSeq" id="WP_327605808.1">
    <property type="nucleotide sequence ID" value="NZ_JARZFX010000001.1"/>
</dbReference>
<dbReference type="EMBL" id="JARZFX010000001">
    <property type="protein sequence ID" value="MEC5422238.1"/>
    <property type="molecule type" value="Genomic_DNA"/>
</dbReference>
<name>A0ABU6KAW2_9BACI</name>
<accession>A0ABU6KAW2</accession>